<sequence>MCNNNVSNFIEDICSDVRKIVETVFKNDKQDDVDRIRLKSYKISLIDEIKFLTPSLEGPFQKVSKDFELKFTPEDRGDYSIVIEGIVGDDEFYDFGYGFEVEKGPNRLSPPVNNLPAVLECSRHYADMFKNAVEAEVHADRAPLHMKTLIDRSRSAVAAMDCPVVLGVDITDDSPFAFELTKDRDIIVAGELIPRMNGILTIINSITHFAKTEIEFFLVETCAGTFDRYRLDEESGIFEILKSPETILQRLRKIVRHCKNLRESDNRHKTIVVIDDLDSLFNVSKDYRKKIRQILKTIMYDSDIHLIVGISDEDAFSVRDFRNIFRRFRVVCQFRNPHTKYEKYLININNLSDMDSDDDMFCCLDTGDGVWNIRKETRFARLQCASWK</sequence>
<accession>A0A9D9I559</accession>
<organism evidence="1 2">
    <name type="scientific">Candidatus Merdivivens pullistercoris</name>
    <dbReference type="NCBI Taxonomy" id="2840873"/>
    <lineage>
        <taxon>Bacteria</taxon>
        <taxon>Pseudomonadati</taxon>
        <taxon>Bacteroidota</taxon>
        <taxon>Bacteroidia</taxon>
        <taxon>Bacteroidales</taxon>
        <taxon>Muribaculaceae</taxon>
        <taxon>Muribaculaceae incertae sedis</taxon>
        <taxon>Candidatus Merdivivens</taxon>
    </lineage>
</organism>
<comment type="caution">
    <text evidence="1">The sequence shown here is derived from an EMBL/GenBank/DDBJ whole genome shotgun (WGS) entry which is preliminary data.</text>
</comment>
<protein>
    <submittedName>
        <fullName evidence="1">Uncharacterized protein</fullName>
    </submittedName>
</protein>
<dbReference type="AlphaFoldDB" id="A0A9D9I559"/>
<reference evidence="1" key="2">
    <citation type="journal article" date="2021" name="PeerJ">
        <title>Extensive microbial diversity within the chicken gut microbiome revealed by metagenomics and culture.</title>
        <authorList>
            <person name="Gilroy R."/>
            <person name="Ravi A."/>
            <person name="Getino M."/>
            <person name="Pursley I."/>
            <person name="Horton D.L."/>
            <person name="Alikhan N.F."/>
            <person name="Baker D."/>
            <person name="Gharbi K."/>
            <person name="Hall N."/>
            <person name="Watson M."/>
            <person name="Adriaenssens E.M."/>
            <person name="Foster-Nyarko E."/>
            <person name="Jarju S."/>
            <person name="Secka A."/>
            <person name="Antonio M."/>
            <person name="Oren A."/>
            <person name="Chaudhuri R.R."/>
            <person name="La Ragione R."/>
            <person name="Hildebrand F."/>
            <person name="Pallen M.J."/>
        </authorList>
    </citation>
    <scope>NUCLEOTIDE SEQUENCE</scope>
    <source>
        <strain evidence="1">10037</strain>
    </source>
</reference>
<proteinExistence type="predicted"/>
<evidence type="ECO:0000313" key="1">
    <source>
        <dbReference type="EMBL" id="MBO8465343.1"/>
    </source>
</evidence>
<reference evidence="1" key="1">
    <citation type="submission" date="2020-10" db="EMBL/GenBank/DDBJ databases">
        <authorList>
            <person name="Gilroy R."/>
        </authorList>
    </citation>
    <scope>NUCLEOTIDE SEQUENCE</scope>
    <source>
        <strain evidence="1">10037</strain>
    </source>
</reference>
<name>A0A9D9I559_9BACT</name>
<dbReference type="EMBL" id="JADIME010000050">
    <property type="protein sequence ID" value="MBO8465343.1"/>
    <property type="molecule type" value="Genomic_DNA"/>
</dbReference>
<evidence type="ECO:0000313" key="2">
    <source>
        <dbReference type="Proteomes" id="UP000823597"/>
    </source>
</evidence>
<dbReference type="Proteomes" id="UP000823597">
    <property type="component" value="Unassembled WGS sequence"/>
</dbReference>
<gene>
    <name evidence="1" type="ORF">IAB93_05025</name>
</gene>